<proteinExistence type="inferred from homology"/>
<feature type="transmembrane region" description="Helical" evidence="11">
    <location>
        <begin position="12"/>
        <end position="34"/>
    </location>
</feature>
<dbReference type="InterPro" id="IPR002372">
    <property type="entry name" value="PQQ_rpt_dom"/>
</dbReference>
<feature type="compositionally biased region" description="Pro residues" evidence="10">
    <location>
        <begin position="651"/>
        <end position="660"/>
    </location>
</feature>
<evidence type="ECO:0000256" key="3">
    <source>
        <dbReference type="ARBA" id="ARBA00008156"/>
    </source>
</evidence>
<dbReference type="Proteomes" id="UP000635278">
    <property type="component" value="Unassembled WGS sequence"/>
</dbReference>
<dbReference type="EMBL" id="WOTB01000012">
    <property type="protein sequence ID" value="NHN85065.1"/>
    <property type="molecule type" value="Genomic_DNA"/>
</dbReference>
<evidence type="ECO:0000256" key="7">
    <source>
        <dbReference type="ARBA" id="ARBA00022989"/>
    </source>
</evidence>
<feature type="transmembrane region" description="Helical" evidence="11">
    <location>
        <begin position="86"/>
        <end position="105"/>
    </location>
</feature>
<keyword evidence="14" id="KW-1185">Reference proteome</keyword>
<evidence type="ECO:0000256" key="9">
    <source>
        <dbReference type="ARBA" id="ARBA00023136"/>
    </source>
</evidence>
<dbReference type="InterPro" id="IPR001479">
    <property type="entry name" value="Quinoprotein_DH_CS"/>
</dbReference>
<keyword evidence="9 11" id="KW-0472">Membrane</keyword>
<evidence type="ECO:0000256" key="1">
    <source>
        <dbReference type="ARBA" id="ARBA00001931"/>
    </source>
</evidence>
<evidence type="ECO:0000256" key="8">
    <source>
        <dbReference type="ARBA" id="ARBA00023002"/>
    </source>
</evidence>
<evidence type="ECO:0000256" key="4">
    <source>
        <dbReference type="ARBA" id="ARBA00022475"/>
    </source>
</evidence>
<dbReference type="Pfam" id="PF01011">
    <property type="entry name" value="PQQ"/>
    <property type="match status" value="1"/>
</dbReference>
<dbReference type="GO" id="GO:0016491">
    <property type="term" value="F:oxidoreductase activity"/>
    <property type="evidence" value="ECO:0007669"/>
    <property type="project" value="UniProtKB-KW"/>
</dbReference>
<feature type="region of interest" description="Disordered" evidence="10">
    <location>
        <begin position="282"/>
        <end position="301"/>
    </location>
</feature>
<dbReference type="PROSITE" id="PS00364">
    <property type="entry name" value="BACTERIAL_PQQ_2"/>
    <property type="match status" value="1"/>
</dbReference>
<dbReference type="SMART" id="SM00564">
    <property type="entry name" value="PQQ"/>
    <property type="match status" value="5"/>
</dbReference>
<feature type="region of interest" description="Disordered" evidence="10">
    <location>
        <begin position="649"/>
        <end position="672"/>
    </location>
</feature>
<feature type="domain" description="Pyrrolo-quinoline quinone repeat" evidence="12">
    <location>
        <begin position="169"/>
        <end position="793"/>
    </location>
</feature>
<sequence length="823" mass="88496">MTTRADRPGLILAATAIVTGLLGLILASGGGWLASLGGSLYYVICGIVLLVTAALLWKRRAEAWWLYAALVFATLIWAVAEAGFDFWTLAPRGDVILPLGLWLLLPFVTKDLGRRATAARLPLAAGILAGIAVFGFALTQDPQDLPGTLPQASGPVTPGDAQEVANADWGAYGRTQFGDRYSPLAQITPANVKNLKVAWTFRTHDLKGPHDPVEITAEVTPIKIHDTVYLCSPHQILFALDAATGQQRWKFDPKISFDPTFQHMTCRGVSWAATPVENISTDTAPGATPGVTPGTAPEAGPDSIPPAPATPDNCPERIFLPTNDGRLFALNAKDGERCHAFGKDGVVDLTEGMPMKEPGFYEPTSPPVVTSKVVIISGAVTDNYSTHEPSGVTRAYDLRTGQLVWAFDPGNPDPNEMPSATHHFVANSPNSWITSSYDRNLNLIYIPTGVATPDIWGGRRTPDQERYASGILALDADTGKKAWFYQTVHHDLWDMDIPAQPSLVDIHRPDGTVIPALYAPAKTGNIFVLDRRTGAPVVPAPETAVPQGAAPGDHVSATQPFSELTFRPKKNLTDADMWGATMFDQMICRIMFKSMRYEGPFTPPSLQGTLVFPGNLGMFEWGGLAVDPVRQVAFANPIAIPFVSHLIPRGPNNPPEPTPAGGPSGSESGVQPQYGTPYGVDLHPFLSPFGVPCKQPGWGYVAGIDLKTNKITWMHRNGTTRDSSPLPFGFRVGIPSLGGPITTAGGVAFLTSTADYYIRAYDVTSGQQLWEDRLPAGGQSTPMTYEQNGRQYVLTVDGGHGSFGTKLGDYVVTYALPDQKDTH</sequence>
<comment type="caution">
    <text evidence="13">The sequence shown here is derived from an EMBL/GenBank/DDBJ whole genome shotgun (WGS) entry which is preliminary data.</text>
</comment>
<keyword evidence="5 11" id="KW-0812">Transmembrane</keyword>
<gene>
    <name evidence="13" type="ORF">GOB93_10490</name>
</gene>
<dbReference type="InterPro" id="IPR011047">
    <property type="entry name" value="Quinoprotein_ADH-like_sf"/>
</dbReference>
<protein>
    <submittedName>
        <fullName evidence="13">Membrane-bound PQQ-dependent dehydrogenase, glucose/quinate/shikimate family</fullName>
        <ecNumber evidence="13">1.1.-.-</ecNumber>
    </submittedName>
</protein>
<feature type="transmembrane region" description="Helical" evidence="11">
    <location>
        <begin position="64"/>
        <end position="80"/>
    </location>
</feature>
<dbReference type="RefSeq" id="WP_173583456.1">
    <property type="nucleotide sequence ID" value="NZ_WOTB01000012.1"/>
</dbReference>
<keyword evidence="8 13" id="KW-0560">Oxidoreductase</keyword>
<accession>A0ABX0JQ11</accession>
<evidence type="ECO:0000256" key="10">
    <source>
        <dbReference type="SAM" id="MobiDB-lite"/>
    </source>
</evidence>
<evidence type="ECO:0000256" key="5">
    <source>
        <dbReference type="ARBA" id="ARBA00022692"/>
    </source>
</evidence>
<evidence type="ECO:0000256" key="6">
    <source>
        <dbReference type="ARBA" id="ARBA00022891"/>
    </source>
</evidence>
<keyword evidence="4" id="KW-1003">Cell membrane</keyword>
<organism evidence="13 14">
    <name type="scientific">Acetobacter musti</name>
    <dbReference type="NCBI Taxonomy" id="864732"/>
    <lineage>
        <taxon>Bacteria</taxon>
        <taxon>Pseudomonadati</taxon>
        <taxon>Pseudomonadota</taxon>
        <taxon>Alphaproteobacteria</taxon>
        <taxon>Acetobacterales</taxon>
        <taxon>Acetobacteraceae</taxon>
        <taxon>Acetobacter</taxon>
    </lineage>
</organism>
<dbReference type="InterPro" id="IPR018391">
    <property type="entry name" value="PQQ_b-propeller_rpt"/>
</dbReference>
<dbReference type="NCBIfam" id="TIGR03074">
    <property type="entry name" value="PQQ_membr_DH"/>
    <property type="match status" value="1"/>
</dbReference>
<dbReference type="PANTHER" id="PTHR32303:SF4">
    <property type="entry name" value="QUINOPROTEIN GLUCOSE DEHYDROGENASE"/>
    <property type="match status" value="1"/>
</dbReference>
<evidence type="ECO:0000259" key="12">
    <source>
        <dbReference type="Pfam" id="PF01011"/>
    </source>
</evidence>
<evidence type="ECO:0000256" key="2">
    <source>
        <dbReference type="ARBA" id="ARBA00004651"/>
    </source>
</evidence>
<dbReference type="CDD" id="cd10280">
    <property type="entry name" value="PQQ_mGDH"/>
    <property type="match status" value="1"/>
</dbReference>
<feature type="transmembrane region" description="Helical" evidence="11">
    <location>
        <begin position="40"/>
        <end position="57"/>
    </location>
</feature>
<dbReference type="SUPFAM" id="SSF50998">
    <property type="entry name" value="Quinoprotein alcohol dehydrogenase-like"/>
    <property type="match status" value="1"/>
</dbReference>
<name>A0ABX0JQ11_9PROT</name>
<comment type="subcellular location">
    <subcellularLocation>
        <location evidence="2">Cell membrane</location>
        <topology evidence="2">Multi-pass membrane protein</topology>
    </subcellularLocation>
</comment>
<reference evidence="13 14" key="1">
    <citation type="journal article" date="2020" name="Int. J. Syst. Evol. Microbiol.">
        <title>Novel acetic acid bacteria from cider fermentations: Acetobacter conturbans sp. nov. and Acetobacter fallax sp. nov.</title>
        <authorList>
            <person name="Sombolestani A.S."/>
            <person name="Cleenwerck I."/>
            <person name="Cnockaert M."/>
            <person name="Borremans W."/>
            <person name="Wieme A.D."/>
            <person name="De Vuyst L."/>
            <person name="Vandamme P."/>
        </authorList>
    </citation>
    <scope>NUCLEOTIDE SEQUENCE [LARGE SCALE GENOMIC DNA]</scope>
    <source>
        <strain evidence="13 14">LMG 30640</strain>
    </source>
</reference>
<dbReference type="Gene3D" id="2.140.10.10">
    <property type="entry name" value="Quinoprotein alcohol dehydrogenase-like superfamily"/>
    <property type="match status" value="1"/>
</dbReference>
<keyword evidence="7 11" id="KW-1133">Transmembrane helix</keyword>
<comment type="cofactor">
    <cofactor evidence="1">
        <name>pyrroloquinoline quinone</name>
        <dbReference type="ChEBI" id="CHEBI:58442"/>
    </cofactor>
</comment>
<keyword evidence="6" id="KW-0634">PQQ</keyword>
<comment type="similarity">
    <text evidence="3">Belongs to the bacterial PQQ dehydrogenase family.</text>
</comment>
<feature type="transmembrane region" description="Helical" evidence="11">
    <location>
        <begin position="117"/>
        <end position="138"/>
    </location>
</feature>
<evidence type="ECO:0000313" key="14">
    <source>
        <dbReference type="Proteomes" id="UP000635278"/>
    </source>
</evidence>
<dbReference type="EC" id="1.1.-.-" evidence="13"/>
<dbReference type="InterPro" id="IPR017511">
    <property type="entry name" value="PQQ_mDH"/>
</dbReference>
<dbReference type="PANTHER" id="PTHR32303">
    <property type="entry name" value="QUINOPROTEIN ALCOHOL DEHYDROGENASE (CYTOCHROME C)"/>
    <property type="match status" value="1"/>
</dbReference>
<evidence type="ECO:0000256" key="11">
    <source>
        <dbReference type="SAM" id="Phobius"/>
    </source>
</evidence>
<evidence type="ECO:0000313" key="13">
    <source>
        <dbReference type="EMBL" id="NHN85065.1"/>
    </source>
</evidence>